<name>A0A643BQ34_BALPH</name>
<protein>
    <submittedName>
        <fullName evidence="1">Uncharacterized protein</fullName>
    </submittedName>
</protein>
<evidence type="ECO:0000313" key="2">
    <source>
        <dbReference type="Proteomes" id="UP000437017"/>
    </source>
</evidence>
<dbReference type="Proteomes" id="UP000437017">
    <property type="component" value="Unassembled WGS sequence"/>
</dbReference>
<reference evidence="1 2" key="1">
    <citation type="journal article" date="2019" name="PLoS ONE">
        <title>Genomic analyses reveal an absence of contemporary introgressive admixture between fin whales and blue whales, despite known hybrids.</title>
        <authorList>
            <person name="Westbury M.V."/>
            <person name="Petersen B."/>
            <person name="Lorenzen E.D."/>
        </authorList>
    </citation>
    <scope>NUCLEOTIDE SEQUENCE [LARGE SCALE GENOMIC DNA]</scope>
    <source>
        <strain evidence="1">FinWhale-01</strain>
    </source>
</reference>
<sequence length="32" mass="3612">MTSFLFMVEVQPTSWISVLGKLSVLNILFAHC</sequence>
<proteinExistence type="predicted"/>
<gene>
    <name evidence="1" type="ORF">E2I00_013296</name>
</gene>
<comment type="caution">
    <text evidence="1">The sequence shown here is derived from an EMBL/GenBank/DDBJ whole genome shotgun (WGS) entry which is preliminary data.</text>
</comment>
<keyword evidence="2" id="KW-1185">Reference proteome</keyword>
<dbReference type="AlphaFoldDB" id="A0A643BQ34"/>
<evidence type="ECO:0000313" key="1">
    <source>
        <dbReference type="EMBL" id="KAB0390072.1"/>
    </source>
</evidence>
<organism evidence="1 2">
    <name type="scientific">Balaenoptera physalus</name>
    <name type="common">Fin whale</name>
    <name type="synonym">Balaena physalus</name>
    <dbReference type="NCBI Taxonomy" id="9770"/>
    <lineage>
        <taxon>Eukaryota</taxon>
        <taxon>Metazoa</taxon>
        <taxon>Chordata</taxon>
        <taxon>Craniata</taxon>
        <taxon>Vertebrata</taxon>
        <taxon>Euteleostomi</taxon>
        <taxon>Mammalia</taxon>
        <taxon>Eutheria</taxon>
        <taxon>Laurasiatheria</taxon>
        <taxon>Artiodactyla</taxon>
        <taxon>Whippomorpha</taxon>
        <taxon>Cetacea</taxon>
        <taxon>Mysticeti</taxon>
        <taxon>Balaenopteridae</taxon>
        <taxon>Balaenoptera</taxon>
    </lineage>
</organism>
<accession>A0A643BQ34</accession>
<dbReference type="EMBL" id="SGJD01005995">
    <property type="protein sequence ID" value="KAB0390072.1"/>
    <property type="molecule type" value="Genomic_DNA"/>
</dbReference>